<gene>
    <name evidence="1" type="ORF">GCM10007170_45490</name>
</gene>
<comment type="caution">
    <text evidence="1">The sequence shown here is derived from an EMBL/GenBank/DDBJ whole genome shotgun (WGS) entry which is preliminary data.</text>
</comment>
<evidence type="ECO:0000313" key="2">
    <source>
        <dbReference type="Proteomes" id="UP000643279"/>
    </source>
</evidence>
<keyword evidence="2" id="KW-1185">Reference proteome</keyword>
<evidence type="ECO:0000313" key="1">
    <source>
        <dbReference type="EMBL" id="GGI02842.1"/>
    </source>
</evidence>
<name>A0ABQ2B2N1_9MICC</name>
<sequence length="82" mass="9137">MGLCGLQSLNCEIHAALTDDGQVAREHDGILGTEEMSREWLHQSLFQQLRGGPSQPSWQREYLPTPVKDRLESLVVPPASKP</sequence>
<dbReference type="Proteomes" id="UP000643279">
    <property type="component" value="Unassembled WGS sequence"/>
</dbReference>
<reference evidence="2" key="1">
    <citation type="journal article" date="2019" name="Int. J. Syst. Evol. Microbiol.">
        <title>The Global Catalogue of Microorganisms (GCM) 10K type strain sequencing project: providing services to taxonomists for standard genome sequencing and annotation.</title>
        <authorList>
            <consortium name="The Broad Institute Genomics Platform"/>
            <consortium name="The Broad Institute Genome Sequencing Center for Infectious Disease"/>
            <person name="Wu L."/>
            <person name="Ma J."/>
        </authorList>
    </citation>
    <scope>NUCLEOTIDE SEQUENCE [LARGE SCALE GENOMIC DNA]</scope>
    <source>
        <strain evidence="2">CGMCC 1.12778</strain>
    </source>
</reference>
<proteinExistence type="predicted"/>
<dbReference type="EMBL" id="BMFW01000053">
    <property type="protein sequence ID" value="GGI02842.1"/>
    <property type="molecule type" value="Genomic_DNA"/>
</dbReference>
<accession>A0ABQ2B2N1</accession>
<organism evidence="1 2">
    <name type="scientific">Arthrobacter liuii</name>
    <dbReference type="NCBI Taxonomy" id="1476996"/>
    <lineage>
        <taxon>Bacteria</taxon>
        <taxon>Bacillati</taxon>
        <taxon>Actinomycetota</taxon>
        <taxon>Actinomycetes</taxon>
        <taxon>Micrococcales</taxon>
        <taxon>Micrococcaceae</taxon>
        <taxon>Arthrobacter</taxon>
    </lineage>
</organism>
<protein>
    <submittedName>
        <fullName evidence="1">Uncharacterized protein</fullName>
    </submittedName>
</protein>